<accession>A0A8B0SE07</accession>
<proteinExistence type="predicted"/>
<dbReference type="RefSeq" id="WP_207251620.1">
    <property type="nucleotide sequence ID" value="NZ_JAFMPM010000007.1"/>
</dbReference>
<dbReference type="EMBL" id="CP072748">
    <property type="protein sequence ID" value="QTX10253.1"/>
    <property type="molecule type" value="Genomic_DNA"/>
</dbReference>
<evidence type="ECO:0000313" key="1">
    <source>
        <dbReference type="EMBL" id="QTX10253.1"/>
    </source>
</evidence>
<sequence length="67" mass="7611">MQFLIKIHHAGISVAVAACCWRRLLRNSWKALPKLKVSPVYLQHEHSVTFPQTCCNVLPVTLLAIQM</sequence>
<reference evidence="1" key="1">
    <citation type="submission" date="2021-04" db="EMBL/GenBank/DDBJ databases">
        <title>Complete Genome and methylome analysis of Thiothrix fructosivorans ATCC 49748.</title>
        <authorList>
            <person name="Fomenkov A."/>
            <person name="Sun L."/>
            <person name="Vincze T."/>
            <person name="Grabovich M.Y."/>
            <person name="Roberts R.J."/>
        </authorList>
    </citation>
    <scope>NUCLEOTIDE SEQUENCE</scope>
    <source>
        <strain evidence="1">ATCC 49748</strain>
    </source>
</reference>
<protein>
    <submittedName>
        <fullName evidence="1">Uncharacterized protein</fullName>
    </submittedName>
</protein>
<organism evidence="1">
    <name type="scientific">Thiothrix fructosivorans</name>
    <dbReference type="NCBI Taxonomy" id="111770"/>
    <lineage>
        <taxon>Bacteria</taxon>
        <taxon>Pseudomonadati</taxon>
        <taxon>Pseudomonadota</taxon>
        <taxon>Gammaproteobacteria</taxon>
        <taxon>Thiotrichales</taxon>
        <taxon>Thiotrichaceae</taxon>
        <taxon>Thiothrix</taxon>
    </lineage>
</organism>
<dbReference type="PROSITE" id="PS51257">
    <property type="entry name" value="PROKAR_LIPOPROTEIN"/>
    <property type="match status" value="1"/>
</dbReference>
<name>A0A8B0SE07_9GAMM</name>
<dbReference type="AlphaFoldDB" id="A0A8B0SE07"/>
<gene>
    <name evidence="1" type="ORF">J1836_016930</name>
</gene>